<gene>
    <name evidence="2" type="ORF">GOZ90_11510</name>
</gene>
<accession>A0A6L6VER6</accession>
<dbReference type="InterPro" id="IPR010982">
    <property type="entry name" value="Lambda_DNA-bd_dom_sf"/>
</dbReference>
<proteinExistence type="predicted"/>
<dbReference type="SUPFAM" id="SSF159941">
    <property type="entry name" value="MM3350-like"/>
    <property type="match status" value="1"/>
</dbReference>
<dbReference type="PANTHER" id="PTHR41878">
    <property type="entry name" value="LEXA REPRESSOR-RELATED"/>
    <property type="match status" value="1"/>
</dbReference>
<comment type="caution">
    <text evidence="2">The sequence shown here is derived from an EMBL/GenBank/DDBJ whole genome shotgun (WGS) entry which is preliminary data.</text>
</comment>
<dbReference type="Pfam" id="PF07929">
    <property type="entry name" value="PRiA4_ORF3"/>
    <property type="match status" value="1"/>
</dbReference>
<dbReference type="InterPro" id="IPR024047">
    <property type="entry name" value="MM3350-like_sf"/>
</dbReference>
<evidence type="ECO:0000313" key="3">
    <source>
        <dbReference type="Proteomes" id="UP000477951"/>
    </source>
</evidence>
<dbReference type="Gene3D" id="1.10.260.40">
    <property type="entry name" value="lambda repressor-like DNA-binding domains"/>
    <property type="match status" value="2"/>
</dbReference>
<dbReference type="SUPFAM" id="SSF47413">
    <property type="entry name" value="lambda repressor-like DNA-binding domains"/>
    <property type="match status" value="2"/>
</dbReference>
<reference evidence="2 3" key="1">
    <citation type="submission" date="2019-12" db="EMBL/GenBank/DDBJ databases">
        <title>Whole-genome sequencing of Allorhizobium vitis.</title>
        <authorList>
            <person name="Gan H.M."/>
            <person name="Szegedi E."/>
            <person name="Burr T."/>
            <person name="Savka M.A."/>
        </authorList>
    </citation>
    <scope>NUCLEOTIDE SEQUENCE [LARGE SCALE GENOMIC DNA]</scope>
    <source>
        <strain evidence="2 3">CG516</strain>
    </source>
</reference>
<evidence type="ECO:0000259" key="1">
    <source>
        <dbReference type="PROSITE" id="PS50943"/>
    </source>
</evidence>
<feature type="domain" description="HTH cro/C1-type" evidence="1">
    <location>
        <begin position="26"/>
        <end position="58"/>
    </location>
</feature>
<organism evidence="2 3">
    <name type="scientific">Agrobacterium vitis</name>
    <name type="common">Rhizobium vitis</name>
    <dbReference type="NCBI Taxonomy" id="373"/>
    <lineage>
        <taxon>Bacteria</taxon>
        <taxon>Pseudomonadati</taxon>
        <taxon>Pseudomonadota</taxon>
        <taxon>Alphaproteobacteria</taxon>
        <taxon>Hyphomicrobiales</taxon>
        <taxon>Rhizobiaceae</taxon>
        <taxon>Rhizobium/Agrobacterium group</taxon>
        <taxon>Agrobacterium</taxon>
    </lineage>
</organism>
<dbReference type="SMART" id="SM00530">
    <property type="entry name" value="HTH_XRE"/>
    <property type="match status" value="2"/>
</dbReference>
<sequence>MLRILRFDVFTHAVAQKMEQGRLYAAARAAARLTQAEAAKLCSWSVTAIRSLENGKNRENCEVLRRALQTQQVSVHEHEGTITFPRQTNKEFGYVIAVARAGAGISQADFALFSGVSLRTISSIEAGTTSPTTAIQDALVACLARRGVEICLEQTDRWGVRIIDPQDVQPGDRRFPTGESTFEIAMDKIQHKVTNAHVPEMIRLRIEVDGTEPLIWREILIPENATFADLHCTIQTVFGWRSAHLHEFRCGLTIGNIYELNEEPISNALALDERLITLNQVHYLFPRFQYLYDFGDNWRHLIKVGDKVQRGDRPVRPVLIDGSGGVIVENSGGSCQWNELAASLRRGKASRDTLNWLQQCGYGRAFDPDRLDIEEINQALVSTDFDIPGTWHEEWARRDSVKVTAKHLRDDYPRPSVRSRFPGSSFTVISVEDFTDEDFDRDWISDATDGIAFRHSLKMGRTVPLRSLLGDLTACLDHSSDLISFKSFPKCIRWRDGKREGVFHPDLEVVTDNRKKILLHFALTEEEAAFVNMVTRMAGLEILLFGGGVVDANVVRNCNQLRSLARGVKDDPNEVRTVLEKVHLTKGIAVAKALRSLISQGVTELSGFTGGSPEKRAKSRLASAIVLGTVGIDMKKPFDVTTIGEPSLTSATCQFWETAEPYRL</sequence>
<dbReference type="InterPro" id="IPR001387">
    <property type="entry name" value="Cro/C1-type_HTH"/>
</dbReference>
<dbReference type="PROSITE" id="PS50943">
    <property type="entry name" value="HTH_CROC1"/>
    <property type="match status" value="2"/>
</dbReference>
<protein>
    <submittedName>
        <fullName evidence="2">Helix-turn-helix domain-containing protein</fullName>
    </submittedName>
</protein>
<evidence type="ECO:0000313" key="2">
    <source>
        <dbReference type="EMBL" id="MUZ73308.1"/>
    </source>
</evidence>
<dbReference type="AlphaFoldDB" id="A0A6L6VER6"/>
<dbReference type="PANTHER" id="PTHR41878:SF1">
    <property type="entry name" value="TNPR PROTEIN"/>
    <property type="match status" value="1"/>
</dbReference>
<dbReference type="CDD" id="cd00093">
    <property type="entry name" value="HTH_XRE"/>
    <property type="match status" value="2"/>
</dbReference>
<dbReference type="GO" id="GO:0003677">
    <property type="term" value="F:DNA binding"/>
    <property type="evidence" value="ECO:0007669"/>
    <property type="project" value="InterPro"/>
</dbReference>
<name>A0A6L6VER6_AGRVI</name>
<dbReference type="Proteomes" id="UP000477951">
    <property type="component" value="Unassembled WGS sequence"/>
</dbReference>
<feature type="domain" description="HTH cro/C1-type" evidence="1">
    <location>
        <begin position="96"/>
        <end position="150"/>
    </location>
</feature>
<dbReference type="Gene3D" id="3.10.290.30">
    <property type="entry name" value="MM3350-like"/>
    <property type="match status" value="1"/>
</dbReference>
<dbReference type="InterPro" id="IPR012912">
    <property type="entry name" value="Plasmid_pRiA4b_Orf3-like"/>
</dbReference>
<dbReference type="EMBL" id="WPHR01000007">
    <property type="protein sequence ID" value="MUZ73308.1"/>
    <property type="molecule type" value="Genomic_DNA"/>
</dbReference>
<dbReference type="Pfam" id="PF01381">
    <property type="entry name" value="HTH_3"/>
    <property type="match status" value="1"/>
</dbReference>
<dbReference type="RefSeq" id="WP_156614745.1">
    <property type="nucleotide sequence ID" value="NZ_WPHR01000007.1"/>
</dbReference>